<gene>
    <name evidence="1" type="ORF">J437_LFUL010312</name>
</gene>
<protein>
    <submittedName>
        <fullName evidence="1">Uncharacterized protein</fullName>
    </submittedName>
</protein>
<sequence>MNIFLGVPSIQFGSGRDHRRTPGAGGGELQTWNERLACLRRVKERNSRLCNGAFTRKSP</sequence>
<reference evidence="1" key="2">
    <citation type="submission" date="2017-10" db="EMBL/GenBank/DDBJ databases">
        <title>Ladona fulva Genome sequencing and assembly.</title>
        <authorList>
            <person name="Murali S."/>
            <person name="Richards S."/>
            <person name="Bandaranaike D."/>
            <person name="Bellair M."/>
            <person name="Blankenburg K."/>
            <person name="Chao H."/>
            <person name="Dinh H."/>
            <person name="Doddapaneni H."/>
            <person name="Dugan-Rocha S."/>
            <person name="Elkadiri S."/>
            <person name="Gnanaolivu R."/>
            <person name="Hernandez B."/>
            <person name="Skinner E."/>
            <person name="Javaid M."/>
            <person name="Lee S."/>
            <person name="Li M."/>
            <person name="Ming W."/>
            <person name="Munidasa M."/>
            <person name="Muniz J."/>
            <person name="Nguyen L."/>
            <person name="Hughes D."/>
            <person name="Osuji N."/>
            <person name="Pu L.-L."/>
            <person name="Puazo M."/>
            <person name="Qu C."/>
            <person name="Quiroz J."/>
            <person name="Raj R."/>
            <person name="Weissenberger G."/>
            <person name="Xin Y."/>
            <person name="Zou X."/>
            <person name="Han Y."/>
            <person name="Worley K."/>
            <person name="Muzny D."/>
            <person name="Gibbs R."/>
        </authorList>
    </citation>
    <scope>NUCLEOTIDE SEQUENCE</scope>
    <source>
        <strain evidence="1">Sampled in the wild</strain>
    </source>
</reference>
<name>A0A8K0KH75_LADFU</name>
<evidence type="ECO:0000313" key="2">
    <source>
        <dbReference type="Proteomes" id="UP000792457"/>
    </source>
</evidence>
<reference evidence="1" key="1">
    <citation type="submission" date="2013-04" db="EMBL/GenBank/DDBJ databases">
        <authorList>
            <person name="Qu J."/>
            <person name="Murali S.C."/>
            <person name="Bandaranaike D."/>
            <person name="Bellair M."/>
            <person name="Blankenburg K."/>
            <person name="Chao H."/>
            <person name="Dinh H."/>
            <person name="Doddapaneni H."/>
            <person name="Downs B."/>
            <person name="Dugan-Rocha S."/>
            <person name="Elkadiri S."/>
            <person name="Gnanaolivu R.D."/>
            <person name="Hernandez B."/>
            <person name="Javaid M."/>
            <person name="Jayaseelan J.C."/>
            <person name="Lee S."/>
            <person name="Li M."/>
            <person name="Ming W."/>
            <person name="Munidasa M."/>
            <person name="Muniz J."/>
            <person name="Nguyen L."/>
            <person name="Ongeri F."/>
            <person name="Osuji N."/>
            <person name="Pu L.-L."/>
            <person name="Puazo M."/>
            <person name="Qu C."/>
            <person name="Quiroz J."/>
            <person name="Raj R."/>
            <person name="Weissenberger G."/>
            <person name="Xin Y."/>
            <person name="Zou X."/>
            <person name="Han Y."/>
            <person name="Richards S."/>
            <person name="Worley K."/>
            <person name="Muzny D."/>
            <person name="Gibbs R."/>
        </authorList>
    </citation>
    <scope>NUCLEOTIDE SEQUENCE</scope>
    <source>
        <strain evidence="1">Sampled in the wild</strain>
    </source>
</reference>
<keyword evidence="2" id="KW-1185">Reference proteome</keyword>
<dbReference type="Proteomes" id="UP000792457">
    <property type="component" value="Unassembled WGS sequence"/>
</dbReference>
<dbReference type="EMBL" id="KZ308862">
    <property type="protein sequence ID" value="KAG8234962.1"/>
    <property type="molecule type" value="Genomic_DNA"/>
</dbReference>
<dbReference type="AlphaFoldDB" id="A0A8K0KH75"/>
<accession>A0A8K0KH75</accession>
<proteinExistence type="predicted"/>
<organism evidence="1 2">
    <name type="scientific">Ladona fulva</name>
    <name type="common">Scarce chaser dragonfly</name>
    <name type="synonym">Libellula fulva</name>
    <dbReference type="NCBI Taxonomy" id="123851"/>
    <lineage>
        <taxon>Eukaryota</taxon>
        <taxon>Metazoa</taxon>
        <taxon>Ecdysozoa</taxon>
        <taxon>Arthropoda</taxon>
        <taxon>Hexapoda</taxon>
        <taxon>Insecta</taxon>
        <taxon>Pterygota</taxon>
        <taxon>Palaeoptera</taxon>
        <taxon>Odonata</taxon>
        <taxon>Epiprocta</taxon>
        <taxon>Anisoptera</taxon>
        <taxon>Libelluloidea</taxon>
        <taxon>Libellulidae</taxon>
        <taxon>Ladona</taxon>
    </lineage>
</organism>
<evidence type="ECO:0000313" key="1">
    <source>
        <dbReference type="EMBL" id="KAG8234962.1"/>
    </source>
</evidence>
<comment type="caution">
    <text evidence="1">The sequence shown here is derived from an EMBL/GenBank/DDBJ whole genome shotgun (WGS) entry which is preliminary data.</text>
</comment>